<proteinExistence type="predicted"/>
<feature type="region of interest" description="Disordered" evidence="3">
    <location>
        <begin position="14"/>
        <end position="74"/>
    </location>
</feature>
<dbReference type="AlphaFoldDB" id="A0A2H3BVD9"/>
<accession>A0A2H3BVD9</accession>
<feature type="compositionally biased region" description="Pro residues" evidence="3">
    <location>
        <begin position="329"/>
        <end position="346"/>
    </location>
</feature>
<feature type="compositionally biased region" description="Polar residues" evidence="3">
    <location>
        <begin position="248"/>
        <end position="266"/>
    </location>
</feature>
<dbReference type="PROSITE" id="PS50961">
    <property type="entry name" value="HTH_LA"/>
    <property type="match status" value="1"/>
</dbReference>
<dbReference type="PANTHER" id="PTHR22792:SF132">
    <property type="entry name" value="LA-RELATED PROTEIN 1"/>
    <property type="match status" value="1"/>
</dbReference>
<evidence type="ECO:0000256" key="2">
    <source>
        <dbReference type="PROSITE-ProRule" id="PRU00332"/>
    </source>
</evidence>
<evidence type="ECO:0000313" key="5">
    <source>
        <dbReference type="EMBL" id="PBK70952.1"/>
    </source>
</evidence>
<dbReference type="Gene3D" id="1.10.10.10">
    <property type="entry name" value="Winged helix-like DNA-binding domain superfamily/Winged helix DNA-binding domain"/>
    <property type="match status" value="1"/>
</dbReference>
<feature type="compositionally biased region" description="Low complexity" evidence="3">
    <location>
        <begin position="29"/>
        <end position="56"/>
    </location>
</feature>
<keyword evidence="1 2" id="KW-0694">RNA-binding</keyword>
<dbReference type="InterPro" id="IPR006630">
    <property type="entry name" value="La_HTH"/>
</dbReference>
<feature type="compositionally biased region" description="Pro residues" evidence="3">
    <location>
        <begin position="292"/>
        <end position="306"/>
    </location>
</feature>
<evidence type="ECO:0000259" key="4">
    <source>
        <dbReference type="PROSITE" id="PS50961"/>
    </source>
</evidence>
<feature type="compositionally biased region" description="Polar residues" evidence="3">
    <location>
        <begin position="18"/>
        <end position="28"/>
    </location>
</feature>
<dbReference type="GO" id="GO:0005829">
    <property type="term" value="C:cytosol"/>
    <property type="evidence" value="ECO:0007669"/>
    <property type="project" value="TreeGrafter"/>
</dbReference>
<feature type="compositionally biased region" description="Polar residues" evidence="3">
    <location>
        <begin position="133"/>
        <end position="157"/>
    </location>
</feature>
<dbReference type="InterPro" id="IPR036390">
    <property type="entry name" value="WH_DNA-bd_sf"/>
</dbReference>
<name>A0A2H3BVD9_9AGAR</name>
<sequence>MATPSRLSYADLARKAQNIRSPNDVQRATTSSASSTSTVSTSFSKSNSNSTTPSSSVILGTRPPSPSLDTTDAKVPVVNVWNVRKEQMTASRATTLQPSIPTFLDDDDPFVVRMPLRPSPDDGDSWPEVGKLASNQSSSTNGEDESQSGTSESTRYINTVGEPPRSTTKSEKTKWIAIPAEELQAAADAARRATSHSKSDSRSRHPSHSNSVRNTPSGSQSRNQSRIHSQASSPRLPRGRQLPEEELASTSRSSPQVQTQNLTSPYPFSPQPVVNPPFYPYHSPSHQQHLPLPSPYPMYPPPPPQPYLYWNGYHTSGSGHHTPEYGGYPYPPPQPFPSQVLQPPPQTEIEPQPHQPPNGTPSTDHPPNTTAATKPPRPEDSEAVAGPALGREGTESSRKVVFGSVGLPGSSQAPSPAPPSTDCAVAHELERAFSGFSIGVKKRTNEAGVIDPTEKKWEFGTTGSIIKDDQVTREESIEEVGKNGYGSEQYPSHPPLSALEIPQFGMSPIMNGPTPNGVEVPVDTYQQHHHHTQSIMSPVEIDAANHTDEDWAVKDFGFGFGHASGSGFAVRMTREERLRREDERARESKLRERERENENGIITGGINGNGTGDNWNENGNMQERSPYTPRGKRGGFFGSHNNGFDRGYFTGERRGRGWRGRGRGAWRGFQRGGAQTPGYSPQQQHFVPQFANNVGDGSGYGDGYYHMHGHMYPPLPPPQPQYFDTGYDGYQNGIMQPHQQHQDPSMHGLPPPLPMGSAPVQPHSPNAPPLPTPVTAITFPLDSTRWYLLGQLEYYLSMQNMAQDLFLRRQMDAQGWIPVSLIASFNRVRQITGGIDNGIVRDVLTLSTRVELNAAGDYVRMIGWEQFVLPDAKESAISVDKLEHRVEVDSEDAKEDEEEEEDDVVFVMGS</sequence>
<feature type="domain" description="HTH La-type RNA-binding" evidence="4">
    <location>
        <begin position="778"/>
        <end position="871"/>
    </location>
</feature>
<dbReference type="Pfam" id="PF05383">
    <property type="entry name" value="La"/>
    <property type="match status" value="1"/>
</dbReference>
<protein>
    <recommendedName>
        <fullName evidence="4">HTH La-type RNA-binding domain-containing protein</fullName>
    </recommendedName>
</protein>
<dbReference type="GO" id="GO:0003723">
    <property type="term" value="F:RNA binding"/>
    <property type="evidence" value="ECO:0007669"/>
    <property type="project" value="UniProtKB-UniRule"/>
</dbReference>
<feature type="compositionally biased region" description="Polar residues" evidence="3">
    <location>
        <begin position="360"/>
        <end position="372"/>
    </location>
</feature>
<dbReference type="InterPro" id="IPR036388">
    <property type="entry name" value="WH-like_DNA-bd_sf"/>
</dbReference>
<dbReference type="SMART" id="SM00715">
    <property type="entry name" value="LA"/>
    <property type="match status" value="1"/>
</dbReference>
<feature type="region of interest" description="Disordered" evidence="3">
    <location>
        <begin position="99"/>
        <end position="422"/>
    </location>
</feature>
<dbReference type="SUPFAM" id="SSF46785">
    <property type="entry name" value="Winged helix' DNA-binding domain"/>
    <property type="match status" value="1"/>
</dbReference>
<dbReference type="InterPro" id="IPR045180">
    <property type="entry name" value="La_dom_prot"/>
</dbReference>
<feature type="compositionally biased region" description="Low complexity" evidence="3">
    <location>
        <begin position="176"/>
        <end position="188"/>
    </location>
</feature>
<evidence type="ECO:0000313" key="6">
    <source>
        <dbReference type="Proteomes" id="UP000218334"/>
    </source>
</evidence>
<dbReference type="EMBL" id="KZ293425">
    <property type="protein sequence ID" value="PBK70952.1"/>
    <property type="molecule type" value="Genomic_DNA"/>
</dbReference>
<keyword evidence="6" id="KW-1185">Reference proteome</keyword>
<feature type="compositionally biased region" description="Pro residues" evidence="3">
    <location>
        <begin position="267"/>
        <end position="279"/>
    </location>
</feature>
<feature type="compositionally biased region" description="Polar residues" evidence="3">
    <location>
        <begin position="208"/>
        <end position="233"/>
    </location>
</feature>
<dbReference type="PANTHER" id="PTHR22792">
    <property type="entry name" value="LUPUS LA PROTEIN-RELATED"/>
    <property type="match status" value="1"/>
</dbReference>
<dbReference type="CDD" id="cd07323">
    <property type="entry name" value="LAM"/>
    <property type="match status" value="1"/>
</dbReference>
<dbReference type="GO" id="GO:0045727">
    <property type="term" value="P:positive regulation of translation"/>
    <property type="evidence" value="ECO:0007669"/>
    <property type="project" value="TreeGrafter"/>
</dbReference>
<feature type="region of interest" description="Disordered" evidence="3">
    <location>
        <begin position="888"/>
        <end position="910"/>
    </location>
</feature>
<dbReference type="GO" id="GO:0010494">
    <property type="term" value="C:cytoplasmic stress granule"/>
    <property type="evidence" value="ECO:0007669"/>
    <property type="project" value="TreeGrafter"/>
</dbReference>
<dbReference type="STRING" id="1076256.A0A2H3BVD9"/>
<gene>
    <name evidence="5" type="ORF">ARMSODRAFT_1017722</name>
</gene>
<feature type="compositionally biased region" description="Acidic residues" evidence="3">
    <location>
        <begin position="889"/>
        <end position="904"/>
    </location>
</feature>
<dbReference type="Proteomes" id="UP000218334">
    <property type="component" value="Unassembled WGS sequence"/>
</dbReference>
<organism evidence="5 6">
    <name type="scientific">Armillaria solidipes</name>
    <dbReference type="NCBI Taxonomy" id="1076256"/>
    <lineage>
        <taxon>Eukaryota</taxon>
        <taxon>Fungi</taxon>
        <taxon>Dikarya</taxon>
        <taxon>Basidiomycota</taxon>
        <taxon>Agaricomycotina</taxon>
        <taxon>Agaricomycetes</taxon>
        <taxon>Agaricomycetidae</taxon>
        <taxon>Agaricales</taxon>
        <taxon>Marasmiineae</taxon>
        <taxon>Physalacriaceae</taxon>
        <taxon>Armillaria</taxon>
    </lineage>
</organism>
<reference evidence="6" key="1">
    <citation type="journal article" date="2017" name="Nat. Ecol. Evol.">
        <title>Genome expansion and lineage-specific genetic innovations in the forest pathogenic fungi Armillaria.</title>
        <authorList>
            <person name="Sipos G."/>
            <person name="Prasanna A.N."/>
            <person name="Walter M.C."/>
            <person name="O'Connor E."/>
            <person name="Balint B."/>
            <person name="Krizsan K."/>
            <person name="Kiss B."/>
            <person name="Hess J."/>
            <person name="Varga T."/>
            <person name="Slot J."/>
            <person name="Riley R."/>
            <person name="Boka B."/>
            <person name="Rigling D."/>
            <person name="Barry K."/>
            <person name="Lee J."/>
            <person name="Mihaltcheva S."/>
            <person name="LaButti K."/>
            <person name="Lipzen A."/>
            <person name="Waldron R."/>
            <person name="Moloney N.M."/>
            <person name="Sperisen C."/>
            <person name="Kredics L."/>
            <person name="Vagvoelgyi C."/>
            <person name="Patrignani A."/>
            <person name="Fitzpatrick D."/>
            <person name="Nagy I."/>
            <person name="Doyle S."/>
            <person name="Anderson J.B."/>
            <person name="Grigoriev I.V."/>
            <person name="Gueldener U."/>
            <person name="Muensterkoetter M."/>
            <person name="Nagy L.G."/>
        </authorList>
    </citation>
    <scope>NUCLEOTIDE SEQUENCE [LARGE SCALE GENOMIC DNA]</scope>
    <source>
        <strain evidence="6">28-4</strain>
    </source>
</reference>
<evidence type="ECO:0000256" key="1">
    <source>
        <dbReference type="ARBA" id="ARBA00022884"/>
    </source>
</evidence>
<evidence type="ECO:0000256" key="3">
    <source>
        <dbReference type="SAM" id="MobiDB-lite"/>
    </source>
</evidence>